<dbReference type="RefSeq" id="WP_391935391.1">
    <property type="nucleotide sequence ID" value="NZ_JBIBSM010000009.1"/>
</dbReference>
<reference evidence="1 2" key="1">
    <citation type="submission" date="2024-10" db="EMBL/GenBank/DDBJ databases">
        <title>The Natural Products Discovery Center: Release of the First 8490 Sequenced Strains for Exploring Actinobacteria Biosynthetic Diversity.</title>
        <authorList>
            <person name="Kalkreuter E."/>
            <person name="Kautsar S.A."/>
            <person name="Yang D."/>
            <person name="Bader C.D."/>
            <person name="Teijaro C.N."/>
            <person name="Fluegel L."/>
            <person name="Davis C.M."/>
            <person name="Simpson J.R."/>
            <person name="Lauterbach L."/>
            <person name="Steele A.D."/>
            <person name="Gui C."/>
            <person name="Meng S."/>
            <person name="Li G."/>
            <person name="Viehrig K."/>
            <person name="Ye F."/>
            <person name="Su P."/>
            <person name="Kiefer A.F."/>
            <person name="Nichols A."/>
            <person name="Cepeda A.J."/>
            <person name="Yan W."/>
            <person name="Fan B."/>
            <person name="Jiang Y."/>
            <person name="Adhikari A."/>
            <person name="Zheng C.-J."/>
            <person name="Schuster L."/>
            <person name="Cowan T.M."/>
            <person name="Smanski M.J."/>
            <person name="Chevrette M.G."/>
            <person name="De Carvalho L.P.S."/>
            <person name="Shen B."/>
        </authorList>
    </citation>
    <scope>NUCLEOTIDE SEQUENCE [LARGE SCALE GENOMIC DNA]</scope>
    <source>
        <strain evidence="1 2">NPDC015755</strain>
    </source>
</reference>
<organism evidence="1 2">
    <name type="scientific">Streptomyces lateritius</name>
    <dbReference type="NCBI Taxonomy" id="67313"/>
    <lineage>
        <taxon>Bacteria</taxon>
        <taxon>Bacillati</taxon>
        <taxon>Actinomycetota</taxon>
        <taxon>Actinomycetes</taxon>
        <taxon>Kitasatosporales</taxon>
        <taxon>Streptomycetaceae</taxon>
        <taxon>Streptomyces</taxon>
    </lineage>
</organism>
<comment type="caution">
    <text evidence="1">The sequence shown here is derived from an EMBL/GenBank/DDBJ whole genome shotgun (WGS) entry which is preliminary data.</text>
</comment>
<keyword evidence="2" id="KW-1185">Reference proteome</keyword>
<sequence length="206" mass="22354">MLVLSVSACSDGGEDGAAEASAALKACQEVFGAENVEAVRPALGGGELRAETVPLDQMKEALLKKARNWTPSSENFSRAWYQPCRLLEASENRVQSWVAGEVKWSVLTMDTVTTGKSASEWRKAGDDVYVQHLSRSNGIAVVLSCRIQGAVPEQERQLPLEIRVYDQALQGDRVEVLGRLASALATDTRERLGCEDPLSIPTVLKP</sequence>
<evidence type="ECO:0000313" key="2">
    <source>
        <dbReference type="Proteomes" id="UP001603013"/>
    </source>
</evidence>
<protein>
    <recommendedName>
        <fullName evidence="3">Lipoprotein</fullName>
    </recommendedName>
</protein>
<name>A0ABW6YF59_9ACTN</name>
<dbReference type="Proteomes" id="UP001603013">
    <property type="component" value="Unassembled WGS sequence"/>
</dbReference>
<evidence type="ECO:0008006" key="3">
    <source>
        <dbReference type="Google" id="ProtNLM"/>
    </source>
</evidence>
<gene>
    <name evidence="1" type="ORF">ACF05T_19315</name>
</gene>
<accession>A0ABW6YF59</accession>
<dbReference type="EMBL" id="JBIBSM010000009">
    <property type="protein sequence ID" value="MFF8278230.1"/>
    <property type="molecule type" value="Genomic_DNA"/>
</dbReference>
<evidence type="ECO:0000313" key="1">
    <source>
        <dbReference type="EMBL" id="MFF8278230.1"/>
    </source>
</evidence>
<proteinExistence type="predicted"/>